<reference evidence="1" key="2">
    <citation type="submission" date="2020-11" db="EMBL/GenBank/DDBJ databases">
        <authorList>
            <person name="McCartney M.A."/>
            <person name="Auch B."/>
            <person name="Kono T."/>
            <person name="Mallez S."/>
            <person name="Becker A."/>
            <person name="Gohl D.M."/>
            <person name="Silverstein K.A.T."/>
            <person name="Koren S."/>
            <person name="Bechman K.B."/>
            <person name="Herman A."/>
            <person name="Abrahante J.E."/>
            <person name="Garbe J."/>
        </authorList>
    </citation>
    <scope>NUCLEOTIDE SEQUENCE</scope>
    <source>
        <strain evidence="1">Duluth1</strain>
        <tissue evidence="1">Whole animal</tissue>
    </source>
</reference>
<evidence type="ECO:0000313" key="1">
    <source>
        <dbReference type="EMBL" id="KAH3827222.1"/>
    </source>
</evidence>
<dbReference type="Proteomes" id="UP000828390">
    <property type="component" value="Unassembled WGS sequence"/>
</dbReference>
<evidence type="ECO:0000313" key="2">
    <source>
        <dbReference type="Proteomes" id="UP000828390"/>
    </source>
</evidence>
<reference evidence="1" key="1">
    <citation type="journal article" date="2019" name="bioRxiv">
        <title>The Genome of the Zebra Mussel, Dreissena polymorpha: A Resource for Invasive Species Research.</title>
        <authorList>
            <person name="McCartney M.A."/>
            <person name="Auch B."/>
            <person name="Kono T."/>
            <person name="Mallez S."/>
            <person name="Zhang Y."/>
            <person name="Obille A."/>
            <person name="Becker A."/>
            <person name="Abrahante J.E."/>
            <person name="Garbe J."/>
            <person name="Badalamenti J.P."/>
            <person name="Herman A."/>
            <person name="Mangelson H."/>
            <person name="Liachko I."/>
            <person name="Sullivan S."/>
            <person name="Sone E.D."/>
            <person name="Koren S."/>
            <person name="Silverstein K.A.T."/>
            <person name="Beckman K.B."/>
            <person name="Gohl D.M."/>
        </authorList>
    </citation>
    <scope>NUCLEOTIDE SEQUENCE</scope>
    <source>
        <strain evidence="1">Duluth1</strain>
        <tissue evidence="1">Whole animal</tissue>
    </source>
</reference>
<dbReference type="AlphaFoldDB" id="A0A9D4H8I6"/>
<gene>
    <name evidence="1" type="ORF">DPMN_129152</name>
</gene>
<protein>
    <submittedName>
        <fullName evidence="1">Uncharacterized protein</fullName>
    </submittedName>
</protein>
<name>A0A9D4H8I6_DREPO</name>
<sequence length="72" mass="7601">MWATPGQGAVSTWGSVCPAPVTDTLQTATQTMALAGTVSTILRETTVSCVLLVTMVTPPEEHVLTVRNVHVH</sequence>
<accession>A0A9D4H8I6</accession>
<comment type="caution">
    <text evidence="1">The sequence shown here is derived from an EMBL/GenBank/DDBJ whole genome shotgun (WGS) entry which is preliminary data.</text>
</comment>
<dbReference type="EMBL" id="JAIWYP010000005">
    <property type="protein sequence ID" value="KAH3827222.1"/>
    <property type="molecule type" value="Genomic_DNA"/>
</dbReference>
<keyword evidence="2" id="KW-1185">Reference proteome</keyword>
<organism evidence="1 2">
    <name type="scientific">Dreissena polymorpha</name>
    <name type="common">Zebra mussel</name>
    <name type="synonym">Mytilus polymorpha</name>
    <dbReference type="NCBI Taxonomy" id="45954"/>
    <lineage>
        <taxon>Eukaryota</taxon>
        <taxon>Metazoa</taxon>
        <taxon>Spiralia</taxon>
        <taxon>Lophotrochozoa</taxon>
        <taxon>Mollusca</taxon>
        <taxon>Bivalvia</taxon>
        <taxon>Autobranchia</taxon>
        <taxon>Heteroconchia</taxon>
        <taxon>Euheterodonta</taxon>
        <taxon>Imparidentia</taxon>
        <taxon>Neoheterodontei</taxon>
        <taxon>Myida</taxon>
        <taxon>Dreissenoidea</taxon>
        <taxon>Dreissenidae</taxon>
        <taxon>Dreissena</taxon>
    </lineage>
</organism>
<proteinExistence type="predicted"/>